<comment type="similarity">
    <text evidence="2">Belongs to the CD200R family.</text>
</comment>
<sequence>FITKIKAIVIFLNKQEEAAAVGGSLVLTCPNKSDVTLVTWKIKPNTGGHCILGYRADLKQANRTNCTENITWKSGPEYDSALQIRPVERDSEGNYTCEMAAGDGNFQMTYHLTVLVLPKVSVYCDSRGKPVCRAAAGKPAARISWVPGSNSSPEQEDLSDGTVTVLSTFVGNGTDVRSANCVVSHPALAHNEPIACGSGKLLSMCPTFRLLNEFVSMCFLSHRLCSKSKPETPPTHSSQDDPMEVEPYTTYVHKENVIYNSVSDLTVEQNLP</sequence>
<dbReference type="Pfam" id="PF07686">
    <property type="entry name" value="V-set"/>
    <property type="match status" value="1"/>
</dbReference>
<evidence type="ECO:0000259" key="8">
    <source>
        <dbReference type="PROSITE" id="PS50835"/>
    </source>
</evidence>
<keyword evidence="7" id="KW-0325">Glycoprotein</keyword>
<dbReference type="PROSITE" id="PS50835">
    <property type="entry name" value="IG_LIKE"/>
    <property type="match status" value="1"/>
</dbReference>
<dbReference type="GO" id="GO:0150077">
    <property type="term" value="P:regulation of neuroinflammatory response"/>
    <property type="evidence" value="ECO:0007669"/>
    <property type="project" value="InterPro"/>
</dbReference>
<keyword evidence="6" id="KW-1015">Disulfide bond</keyword>
<dbReference type="GO" id="GO:0038023">
    <property type="term" value="F:signaling receptor activity"/>
    <property type="evidence" value="ECO:0007669"/>
    <property type="project" value="InterPro"/>
</dbReference>
<evidence type="ECO:0000256" key="4">
    <source>
        <dbReference type="ARBA" id="ARBA00022989"/>
    </source>
</evidence>
<keyword evidence="4" id="KW-1133">Transmembrane helix</keyword>
<feature type="domain" description="Ig-like" evidence="8">
    <location>
        <begin position="6"/>
        <end position="113"/>
    </location>
</feature>
<dbReference type="SMART" id="SM00409">
    <property type="entry name" value="IG"/>
    <property type="match status" value="1"/>
</dbReference>
<evidence type="ECO:0000256" key="6">
    <source>
        <dbReference type="ARBA" id="ARBA00023157"/>
    </source>
</evidence>
<evidence type="ECO:0000313" key="9">
    <source>
        <dbReference type="Ensembl" id="ENSNPEP00000000843.1"/>
    </source>
</evidence>
<evidence type="ECO:0000256" key="3">
    <source>
        <dbReference type="ARBA" id="ARBA00022692"/>
    </source>
</evidence>
<dbReference type="InterPro" id="IPR036179">
    <property type="entry name" value="Ig-like_dom_sf"/>
</dbReference>
<reference evidence="9" key="2">
    <citation type="submission" date="2025-09" db="UniProtKB">
        <authorList>
            <consortium name="Ensembl"/>
        </authorList>
    </citation>
    <scope>IDENTIFICATION</scope>
</reference>
<dbReference type="InterPro" id="IPR007110">
    <property type="entry name" value="Ig-like_dom"/>
</dbReference>
<dbReference type="InterPro" id="IPR040012">
    <property type="entry name" value="CD200R"/>
</dbReference>
<proteinExistence type="inferred from homology"/>
<accession>A0A8C7E842</accession>
<dbReference type="InterPro" id="IPR003599">
    <property type="entry name" value="Ig_sub"/>
</dbReference>
<protein>
    <recommendedName>
        <fullName evidence="8">Ig-like domain-containing protein</fullName>
    </recommendedName>
</protein>
<evidence type="ECO:0000313" key="10">
    <source>
        <dbReference type="Proteomes" id="UP000694420"/>
    </source>
</evidence>
<name>A0A8C7E842_NOTPE</name>
<keyword evidence="10" id="KW-1185">Reference proteome</keyword>
<dbReference type="SUPFAM" id="SSF48726">
    <property type="entry name" value="Immunoglobulin"/>
    <property type="match status" value="1"/>
</dbReference>
<dbReference type="GO" id="GO:0009897">
    <property type="term" value="C:external side of plasma membrane"/>
    <property type="evidence" value="ECO:0007669"/>
    <property type="project" value="TreeGrafter"/>
</dbReference>
<keyword evidence="5" id="KW-0472">Membrane</keyword>
<dbReference type="InterPro" id="IPR013106">
    <property type="entry name" value="Ig_V-set"/>
</dbReference>
<dbReference type="Proteomes" id="UP000694420">
    <property type="component" value="Unplaced"/>
</dbReference>
<dbReference type="PANTHER" id="PTHR21462:SF2">
    <property type="entry name" value="CELL SURFACE GLYCOPROTEIN CD200 RECEPTOR 2"/>
    <property type="match status" value="1"/>
</dbReference>
<evidence type="ECO:0000256" key="1">
    <source>
        <dbReference type="ARBA" id="ARBA00004167"/>
    </source>
</evidence>
<evidence type="ECO:0000256" key="7">
    <source>
        <dbReference type="ARBA" id="ARBA00023180"/>
    </source>
</evidence>
<evidence type="ECO:0000256" key="5">
    <source>
        <dbReference type="ARBA" id="ARBA00023136"/>
    </source>
</evidence>
<evidence type="ECO:0000256" key="2">
    <source>
        <dbReference type="ARBA" id="ARBA00008215"/>
    </source>
</evidence>
<comment type="subcellular location">
    <subcellularLocation>
        <location evidence="1">Membrane</location>
        <topology evidence="1">Single-pass membrane protein</topology>
    </subcellularLocation>
</comment>
<keyword evidence="3" id="KW-0812">Transmembrane</keyword>
<reference evidence="9" key="1">
    <citation type="submission" date="2025-08" db="UniProtKB">
        <authorList>
            <consortium name="Ensembl"/>
        </authorList>
    </citation>
    <scope>IDENTIFICATION</scope>
</reference>
<dbReference type="Ensembl" id="ENSNPET00000000857.1">
    <property type="protein sequence ID" value="ENSNPEP00000000843.1"/>
    <property type="gene ID" value="ENSNPEG00000000673.1"/>
</dbReference>
<dbReference type="Gene3D" id="2.60.40.10">
    <property type="entry name" value="Immunoglobulins"/>
    <property type="match status" value="2"/>
</dbReference>
<dbReference type="InterPro" id="IPR013783">
    <property type="entry name" value="Ig-like_fold"/>
</dbReference>
<dbReference type="PANTHER" id="PTHR21462">
    <property type="entry name" value="CELL SURFACE GLYCOPROTEIN OX2 RECEPTOR PRECURSOR"/>
    <property type="match status" value="1"/>
</dbReference>
<dbReference type="AlphaFoldDB" id="A0A8C7E842"/>
<organism evidence="9 10">
    <name type="scientific">Nothoprocta perdicaria</name>
    <name type="common">Chilean tinamou</name>
    <name type="synonym">Crypturus perdicarius</name>
    <dbReference type="NCBI Taxonomy" id="30464"/>
    <lineage>
        <taxon>Eukaryota</taxon>
        <taxon>Metazoa</taxon>
        <taxon>Chordata</taxon>
        <taxon>Craniata</taxon>
        <taxon>Vertebrata</taxon>
        <taxon>Euteleostomi</taxon>
        <taxon>Archelosauria</taxon>
        <taxon>Archosauria</taxon>
        <taxon>Dinosauria</taxon>
        <taxon>Saurischia</taxon>
        <taxon>Theropoda</taxon>
        <taxon>Coelurosauria</taxon>
        <taxon>Aves</taxon>
        <taxon>Palaeognathae</taxon>
        <taxon>Tinamiformes</taxon>
        <taxon>Tinamidae</taxon>
        <taxon>Nothoprocta</taxon>
    </lineage>
</organism>